<dbReference type="EMBL" id="GL945434">
    <property type="protein sequence ID" value="EGO24637.1"/>
    <property type="molecule type" value="Genomic_DNA"/>
</dbReference>
<dbReference type="OrthoDB" id="2638305at2759"/>
<dbReference type="Proteomes" id="UP000008064">
    <property type="component" value="Unassembled WGS sequence"/>
</dbReference>
<name>F8NXG5_SERL9</name>
<dbReference type="KEGG" id="sla:SERLADRAFT_438262"/>
<organism>
    <name type="scientific">Serpula lacrymans var. lacrymans (strain S7.9)</name>
    <name type="common">Dry rot fungus</name>
    <dbReference type="NCBI Taxonomy" id="578457"/>
    <lineage>
        <taxon>Eukaryota</taxon>
        <taxon>Fungi</taxon>
        <taxon>Dikarya</taxon>
        <taxon>Basidiomycota</taxon>
        <taxon>Agaricomycotina</taxon>
        <taxon>Agaricomycetes</taxon>
        <taxon>Agaricomycetidae</taxon>
        <taxon>Boletales</taxon>
        <taxon>Coniophorineae</taxon>
        <taxon>Serpulaceae</taxon>
        <taxon>Serpula</taxon>
    </lineage>
</organism>
<evidence type="ECO:0000313" key="1">
    <source>
        <dbReference type="EMBL" id="EGO24637.1"/>
    </source>
</evidence>
<protein>
    <submittedName>
        <fullName evidence="1">Uncharacterized protein</fullName>
    </submittedName>
</protein>
<dbReference type="AlphaFoldDB" id="F8NXG5"/>
<dbReference type="RefSeq" id="XP_007318656.1">
    <property type="nucleotide sequence ID" value="XM_007318594.1"/>
</dbReference>
<sequence length="385" mass="42694">MSFFKTRAPLQEFSVPTDTGAYNHKPITNDLITDILFEANKCTRQMESEDYLKTLTGICLSLDNTSKAAGKALITDSKQIKTKTLRGGLLTVINEKNKILSWVAQEITDAILVTTAQHNDKTGLALYRAKDDQEVRLQMVFEKWSQKGGVWSAASSKVHADQLNHIRKGCLERTCQDIHSDGSSIEGSQKGWNSLMRSFTSGIEVFAVLAHDHVLRRNLHITHSSATLPPLVMSSYGCHHIRLVDHIAQLWNTMIMKEKSAPLYGGNLQPRPILHIPNSSETFGLVHSAHTKTFGGLLKTEDQNYNYAECGLEAEVTAEDLCKLALNEPLALVQDMGIDPSLLFVPHTPSDMLTSSKCQLSLDLSVKATAHPKQLALHQENMILL</sequence>
<dbReference type="GeneID" id="18814988"/>
<accession>F8NXG5</accession>
<dbReference type="HOGENOM" id="CLU_060592_0_0_1"/>
<proteinExistence type="predicted"/>
<reference evidence="1" key="1">
    <citation type="submission" date="2011-04" db="EMBL/GenBank/DDBJ databases">
        <title>Evolution of plant cell wall degrading machinery underlies the functional diversity of forest fungi.</title>
        <authorList>
            <consortium name="US DOE Joint Genome Institute (JGI-PGF)"/>
            <person name="Eastwood D.C."/>
            <person name="Floudas D."/>
            <person name="Binder M."/>
            <person name="Majcherczyk A."/>
            <person name="Schneider P."/>
            <person name="Aerts A."/>
            <person name="Asiegbu F.O."/>
            <person name="Baker S.E."/>
            <person name="Barry K."/>
            <person name="Bendiksby M."/>
            <person name="Blumentritt M."/>
            <person name="Coutinho P.M."/>
            <person name="Cullen D."/>
            <person name="Cullen D."/>
            <person name="Gathman A."/>
            <person name="Goodell B."/>
            <person name="Henrissat B."/>
            <person name="Ihrmark K."/>
            <person name="Kauserud H."/>
            <person name="Kohler A."/>
            <person name="LaButti K."/>
            <person name="Lapidus A."/>
            <person name="Lavin J.L."/>
            <person name="Lee Y.-H."/>
            <person name="Lindquist E."/>
            <person name="Lilly W."/>
            <person name="Lucas S."/>
            <person name="Morin E."/>
            <person name="Murat C."/>
            <person name="Oguiza J.A."/>
            <person name="Park J."/>
            <person name="Pisabarro A.G."/>
            <person name="Riley R."/>
            <person name="Rosling A."/>
            <person name="Salamov A."/>
            <person name="Schmidt O."/>
            <person name="Schmutz J."/>
            <person name="Skrede I."/>
            <person name="Stenlid J."/>
            <person name="Wiebenga A."/>
            <person name="Xie X."/>
            <person name="Kues U."/>
            <person name="Hibbett D.S."/>
            <person name="Hoffmeister D."/>
            <person name="Hogberg N."/>
            <person name="Martin F."/>
            <person name="Grigoriev I.V."/>
            <person name="Watkinson S.C."/>
        </authorList>
    </citation>
    <scope>NUCLEOTIDE SEQUENCE</scope>
    <source>
        <strain evidence="1">S7.9</strain>
    </source>
</reference>
<gene>
    <name evidence="1" type="ORF">SERLADRAFT_438262</name>
</gene>